<name>A0A8C4RZ51_ERPCA</name>
<dbReference type="Ensembl" id="ENSECRT00000009123.1">
    <property type="protein sequence ID" value="ENSECRP00000008975.1"/>
    <property type="gene ID" value="ENSECRG00000006019.1"/>
</dbReference>
<sequence>MASSYLKYRQRLESQREETQPTVRIKHKIKAEMKIIKAKVLKQRSYSVCILSSTTLRRNARNMKLIDMLFIPTTASTIADIWTANNKGFLCVTVHCISRSTLARNKVTIACKRIRGKHTFDATVTDNASDFAKAFKIYQPISQKPSPLKQMISFTLPLHYRCVSHTINLIYLTSNADTKAVYRSSIAKCAALWTKASRSTVASEHVEENSHKKLLVPSSTRGNSFYEAISRITEIPMNVQNTALDILQADDCCYVTLLPTLKVLMTRMLALKDALSRITAGLPDVVVKMKVGELLTAEWHTIVHAEEPASLFMPSAIHDEKDFFAFETEPEESYVADKEVMDYVSTPVEQLFSLGSLVLTLRRDRLSDKRFEKIVLIRYNHCFTFEHWDQV</sequence>
<dbReference type="PANTHER" id="PTHR47501:SF7">
    <property type="entry name" value="TRANSPOSASE"/>
    <property type="match status" value="1"/>
</dbReference>
<dbReference type="Proteomes" id="UP000694620">
    <property type="component" value="Chromosome 2"/>
</dbReference>
<accession>A0A8C4RZ51</accession>
<proteinExistence type="predicted"/>
<evidence type="ECO:0000313" key="2">
    <source>
        <dbReference type="Proteomes" id="UP000694620"/>
    </source>
</evidence>
<evidence type="ECO:0000313" key="1">
    <source>
        <dbReference type="Ensembl" id="ENSECRP00000008975.1"/>
    </source>
</evidence>
<dbReference type="AlphaFoldDB" id="A0A8C4RZ51"/>
<reference evidence="1" key="3">
    <citation type="submission" date="2025-09" db="UniProtKB">
        <authorList>
            <consortium name="Ensembl"/>
        </authorList>
    </citation>
    <scope>IDENTIFICATION</scope>
</reference>
<dbReference type="PANTHER" id="PTHR47501">
    <property type="entry name" value="TRANSPOSASE-RELATED"/>
    <property type="match status" value="1"/>
</dbReference>
<protein>
    <submittedName>
        <fullName evidence="1">Uncharacterized protein</fullName>
    </submittedName>
</protein>
<reference evidence="1" key="1">
    <citation type="submission" date="2021-06" db="EMBL/GenBank/DDBJ databases">
        <authorList>
            <consortium name="Wellcome Sanger Institute Data Sharing"/>
        </authorList>
    </citation>
    <scope>NUCLEOTIDE SEQUENCE [LARGE SCALE GENOMIC DNA]</scope>
</reference>
<dbReference type="InterPro" id="IPR012337">
    <property type="entry name" value="RNaseH-like_sf"/>
</dbReference>
<keyword evidence="2" id="KW-1185">Reference proteome</keyword>
<dbReference type="GeneTree" id="ENSGT00530000064692"/>
<reference evidence="1" key="2">
    <citation type="submission" date="2025-08" db="UniProtKB">
        <authorList>
            <consortium name="Ensembl"/>
        </authorList>
    </citation>
    <scope>IDENTIFICATION</scope>
</reference>
<dbReference type="SUPFAM" id="SSF53098">
    <property type="entry name" value="Ribonuclease H-like"/>
    <property type="match status" value="1"/>
</dbReference>
<organism evidence="1 2">
    <name type="scientific">Erpetoichthys calabaricus</name>
    <name type="common">Rope fish</name>
    <name type="synonym">Calamoichthys calabaricus</name>
    <dbReference type="NCBI Taxonomy" id="27687"/>
    <lineage>
        <taxon>Eukaryota</taxon>
        <taxon>Metazoa</taxon>
        <taxon>Chordata</taxon>
        <taxon>Craniata</taxon>
        <taxon>Vertebrata</taxon>
        <taxon>Euteleostomi</taxon>
        <taxon>Actinopterygii</taxon>
        <taxon>Polypteriformes</taxon>
        <taxon>Polypteridae</taxon>
        <taxon>Erpetoichthys</taxon>
    </lineage>
</organism>